<dbReference type="Proteomes" id="UP000298517">
    <property type="component" value="Unassembled WGS sequence"/>
</dbReference>
<name>A0A4Y8AR72_9FLAO</name>
<dbReference type="OrthoDB" id="9802328at2"/>
<dbReference type="GO" id="GO:0016212">
    <property type="term" value="F:kynurenine-oxoglutarate transaminase activity"/>
    <property type="evidence" value="ECO:0007669"/>
    <property type="project" value="TreeGrafter"/>
</dbReference>
<dbReference type="InterPro" id="IPR051326">
    <property type="entry name" value="Kynurenine-oxoglutarate_AT"/>
</dbReference>
<evidence type="ECO:0000313" key="7">
    <source>
        <dbReference type="EMBL" id="TEW73654.1"/>
    </source>
</evidence>
<dbReference type="CDD" id="cd00609">
    <property type="entry name" value="AAT_like"/>
    <property type="match status" value="1"/>
</dbReference>
<dbReference type="InterPro" id="IPR015424">
    <property type="entry name" value="PyrdxlP-dep_Trfase"/>
</dbReference>
<dbReference type="SUPFAM" id="SSF53383">
    <property type="entry name" value="PLP-dependent transferases"/>
    <property type="match status" value="1"/>
</dbReference>
<keyword evidence="4 7" id="KW-0808">Transferase</keyword>
<dbReference type="InterPro" id="IPR004839">
    <property type="entry name" value="Aminotransferase_I/II_large"/>
</dbReference>
<dbReference type="GO" id="GO:0030170">
    <property type="term" value="F:pyridoxal phosphate binding"/>
    <property type="evidence" value="ECO:0007669"/>
    <property type="project" value="InterPro"/>
</dbReference>
<dbReference type="RefSeq" id="WP_134248055.1">
    <property type="nucleotide sequence ID" value="NZ_SNQI01000003.1"/>
</dbReference>
<dbReference type="InterPro" id="IPR015422">
    <property type="entry name" value="PyrdxlP-dep_Trfase_small"/>
</dbReference>
<protein>
    <submittedName>
        <fullName evidence="7">Aminotransferase class I/II-fold pyridoxal phosphate-dependent enzyme</fullName>
    </submittedName>
</protein>
<organism evidence="7 8">
    <name type="scientific">Gramella jeungdoensis</name>
    <dbReference type="NCBI Taxonomy" id="708091"/>
    <lineage>
        <taxon>Bacteria</taxon>
        <taxon>Pseudomonadati</taxon>
        <taxon>Bacteroidota</taxon>
        <taxon>Flavobacteriia</taxon>
        <taxon>Flavobacteriales</taxon>
        <taxon>Flavobacteriaceae</taxon>
        <taxon>Christiangramia</taxon>
    </lineage>
</organism>
<dbReference type="Gene3D" id="3.90.1150.10">
    <property type="entry name" value="Aspartate Aminotransferase, domain 1"/>
    <property type="match status" value="1"/>
</dbReference>
<feature type="domain" description="Aminotransferase class I/classII large" evidence="6">
    <location>
        <begin position="32"/>
        <end position="381"/>
    </location>
</feature>
<dbReference type="NCBIfam" id="NF009079">
    <property type="entry name" value="PRK12414.1"/>
    <property type="match status" value="1"/>
</dbReference>
<sequence length="385" mass="43749">MLIYRHSFQSKLPEVPTSIFSVMSALAHKENALNLSQGFPDFESDKNLINMVHKAMVNGKNQYAPMPGIFSLRQAISNKMEHLYGVSYNPETEITITAGATQAIFTAIATTVKKDDEVLIFKPAYDCYEPTIQLFGGKAIAVQLDPESFIIDWKLVKSLITDKTRMIIVNTPHNPSGRILTAIDMLQLENILKDTNILLLSDEVYEHIIFDGELHQTAALYPVLAERAFITASFGKTFHNTGWKIGYCLAPKELMAEFRKVHQFNVFSVNHPTQVALAEYLKTPSNYLNLNNFYQQKRDLFLSLIKDTRFEFIPSKGTYFQLLNFKNITDESDYDFAIRLTKEQKIASVPISVFNENGLDTKVLRFCFAKTDETIKKAAEILCNI</sequence>
<dbReference type="Gene3D" id="3.40.640.10">
    <property type="entry name" value="Type I PLP-dependent aspartate aminotransferase-like (Major domain)"/>
    <property type="match status" value="1"/>
</dbReference>
<accession>A0A4Y8AR72</accession>
<dbReference type="PANTHER" id="PTHR43807">
    <property type="entry name" value="FI04487P"/>
    <property type="match status" value="1"/>
</dbReference>
<dbReference type="NCBIfam" id="NF006569">
    <property type="entry name" value="PRK09082.1"/>
    <property type="match status" value="1"/>
</dbReference>
<reference evidence="7 8" key="1">
    <citation type="journal article" date="2011" name="J. Microbiol.">
        <title>Gramella jeungdoensis sp. nov., isolated from a solar saltern in Korea.</title>
        <authorList>
            <person name="Joung Y."/>
            <person name="Kim H."/>
            <person name="Jang T."/>
            <person name="Ahn T.S."/>
            <person name="Joh K."/>
        </authorList>
    </citation>
    <scope>NUCLEOTIDE SEQUENCE [LARGE SCALE GENOMIC DNA]</scope>
    <source>
        <strain evidence="7 8">KCTC 23123</strain>
    </source>
</reference>
<comment type="cofactor">
    <cofactor evidence="1">
        <name>pyridoxal 5'-phosphate</name>
        <dbReference type="ChEBI" id="CHEBI:597326"/>
    </cofactor>
</comment>
<evidence type="ECO:0000256" key="3">
    <source>
        <dbReference type="ARBA" id="ARBA00022576"/>
    </source>
</evidence>
<dbReference type="FunFam" id="3.40.640.10:FF:000033">
    <property type="entry name" value="Aspartate aminotransferase"/>
    <property type="match status" value="1"/>
</dbReference>
<dbReference type="EMBL" id="SNQI01000003">
    <property type="protein sequence ID" value="TEW73654.1"/>
    <property type="molecule type" value="Genomic_DNA"/>
</dbReference>
<comment type="caution">
    <text evidence="7">The sequence shown here is derived from an EMBL/GenBank/DDBJ whole genome shotgun (WGS) entry which is preliminary data.</text>
</comment>
<dbReference type="InterPro" id="IPR015421">
    <property type="entry name" value="PyrdxlP-dep_Trfase_major"/>
</dbReference>
<dbReference type="PANTHER" id="PTHR43807:SF20">
    <property type="entry name" value="FI04487P"/>
    <property type="match status" value="1"/>
</dbReference>
<gene>
    <name evidence="7" type="ORF">E2488_09210</name>
</gene>
<evidence type="ECO:0000256" key="4">
    <source>
        <dbReference type="ARBA" id="ARBA00022679"/>
    </source>
</evidence>
<proteinExistence type="inferred from homology"/>
<evidence type="ECO:0000256" key="1">
    <source>
        <dbReference type="ARBA" id="ARBA00001933"/>
    </source>
</evidence>
<evidence type="ECO:0000256" key="2">
    <source>
        <dbReference type="ARBA" id="ARBA00007441"/>
    </source>
</evidence>
<keyword evidence="8" id="KW-1185">Reference proteome</keyword>
<comment type="similarity">
    <text evidence="2">Belongs to the class-I pyridoxal-phosphate-dependent aminotransferase family.</text>
</comment>
<keyword evidence="3 7" id="KW-0032">Aminotransferase</keyword>
<dbReference type="GO" id="GO:0005737">
    <property type="term" value="C:cytoplasm"/>
    <property type="evidence" value="ECO:0007669"/>
    <property type="project" value="TreeGrafter"/>
</dbReference>
<evidence type="ECO:0000259" key="6">
    <source>
        <dbReference type="Pfam" id="PF00155"/>
    </source>
</evidence>
<evidence type="ECO:0000313" key="8">
    <source>
        <dbReference type="Proteomes" id="UP000298517"/>
    </source>
</evidence>
<dbReference type="AlphaFoldDB" id="A0A4Y8AR72"/>
<keyword evidence="5" id="KW-0663">Pyridoxal phosphate</keyword>
<dbReference type="Pfam" id="PF00155">
    <property type="entry name" value="Aminotran_1_2"/>
    <property type="match status" value="1"/>
</dbReference>
<evidence type="ECO:0000256" key="5">
    <source>
        <dbReference type="ARBA" id="ARBA00022898"/>
    </source>
</evidence>